<dbReference type="EMBL" id="FAVB01000001">
    <property type="protein sequence ID" value="CUU70246.1"/>
    <property type="molecule type" value="Genomic_DNA"/>
</dbReference>
<dbReference type="Pfam" id="PF22817">
    <property type="entry name" value="ApeP-like"/>
    <property type="match status" value="1"/>
</dbReference>
<dbReference type="InterPro" id="IPR029069">
    <property type="entry name" value="HotDog_dom_sf"/>
</dbReference>
<dbReference type="InterPro" id="IPR016776">
    <property type="entry name" value="ApeP-like_dehydratase"/>
</dbReference>
<accession>A0A0S4RKP1</accession>
<dbReference type="RefSeq" id="WP_059428926.1">
    <property type="nucleotide sequence ID" value="NZ_FAUU01000002.1"/>
</dbReference>
<proteinExistence type="predicted"/>
<organism evidence="1 2">
    <name type="scientific">Campylobacter hyointestinalis subsp. hyointestinalis</name>
    <dbReference type="NCBI Taxonomy" id="91352"/>
    <lineage>
        <taxon>Bacteria</taxon>
        <taxon>Pseudomonadati</taxon>
        <taxon>Campylobacterota</taxon>
        <taxon>Epsilonproteobacteria</taxon>
        <taxon>Campylobacterales</taxon>
        <taxon>Campylobacteraceae</taxon>
        <taxon>Campylobacter</taxon>
    </lineage>
</organism>
<comment type="caution">
    <text evidence="1">The sequence shown here is derived from an EMBL/GenBank/DDBJ whole genome shotgun (WGS) entry which is preliminary data.</text>
</comment>
<name>A0A0S4RKP1_CAMHY</name>
<dbReference type="Gene3D" id="3.10.129.10">
    <property type="entry name" value="Hotdog Thioesterase"/>
    <property type="match status" value="1"/>
</dbReference>
<reference evidence="1 2" key="1">
    <citation type="submission" date="2015-11" db="EMBL/GenBank/DDBJ databases">
        <authorList>
            <consortium name="Pathogen Informatics"/>
        </authorList>
    </citation>
    <scope>NUCLEOTIDE SEQUENCE [LARGE SCALE GENOMIC DNA]</scope>
    <source>
        <strain evidence="1 2">006A-0059</strain>
    </source>
</reference>
<gene>
    <name evidence="1" type="ORF">ERS686654_00228</name>
</gene>
<evidence type="ECO:0000313" key="2">
    <source>
        <dbReference type="Proteomes" id="UP000052237"/>
    </source>
</evidence>
<dbReference type="Proteomes" id="UP000052237">
    <property type="component" value="Unassembled WGS sequence"/>
</dbReference>
<evidence type="ECO:0000313" key="1">
    <source>
        <dbReference type="EMBL" id="CUU70246.1"/>
    </source>
</evidence>
<dbReference type="AlphaFoldDB" id="A0A0S4RKP1"/>
<protein>
    <submittedName>
        <fullName evidence="1">Cation ABC transporter permease</fullName>
    </submittedName>
</protein>
<keyword evidence="2" id="KW-1185">Reference proteome</keyword>
<sequence>MIESLLPHSKDMVLVDEVLFVDKCSVQTKSVIKDSPFIKDGKFMSYSLIEIMAQTLGLYKSHIYKKSGANIAFLIGSRKFEVFLNHLKIGDEIYTKAVLSLQDESGFGVYDCEVFLGFTLIARAKISVFNPSKEKFLELKNG</sequence>
<dbReference type="SUPFAM" id="SSF54637">
    <property type="entry name" value="Thioesterase/thiol ester dehydrase-isomerase"/>
    <property type="match status" value="1"/>
</dbReference>